<evidence type="ECO:0000313" key="6">
    <source>
        <dbReference type="Proteomes" id="UP001596409"/>
    </source>
</evidence>
<protein>
    <submittedName>
        <fullName evidence="5">Cellulose binding domain-containing protein</fullName>
    </submittedName>
</protein>
<dbReference type="InterPro" id="IPR012291">
    <property type="entry name" value="CBM2_carb-bd_dom_sf"/>
</dbReference>
<sequence length="518" mass="53571">MPDLPSPQDAAGAALLAECWDAVLCYADLCTAGPSAATRLATEAFGHGMREARAGAAPTARRAGGRPARLPRIPLLLTAVRATAAAWEQGGQGHELDPGLRLWLTSNAAARHTGPPARRPLALRGLRDMRAPDAELLWLADVEALPLPVVARRIGLDPAGAPHELARVRDQFRDRCRQGHLDASQEARCRAYARLLDAVTRTPAADVPDDLSHHLAGCADCAEAAACLRTHGGALPAALADAVLGWGGPAYLERRSRAADARRGAGRPAPADDDGGETRATQEGTRRARLAGGGLLLTAALVSAVALTASLMPFGGTPEDTTPAGRTAAGRPVADPGPSQPSPAAGPASGTREPSAGTPKAVTPGAATEGRPAKTTSPRPAHPRTANPDPEPQGSPSSSTTGAGNPPDPGTTAPATCRVRYDVVNQWPDGFQATVTVTPGRPLDSWRVAWTFPDGQRVRQMWDATASQNGAHVTATAADHNAAVPADGHLAFGFLASWRGENSPPSDFTLNGRECARA</sequence>
<proteinExistence type="predicted"/>
<keyword evidence="2" id="KW-0119">Carbohydrate metabolism</keyword>
<feature type="region of interest" description="Disordered" evidence="3">
    <location>
        <begin position="315"/>
        <end position="415"/>
    </location>
</feature>
<dbReference type="Pfam" id="PF00553">
    <property type="entry name" value="CBM_2"/>
    <property type="match status" value="1"/>
</dbReference>
<dbReference type="Gene3D" id="2.60.40.290">
    <property type="match status" value="1"/>
</dbReference>
<evidence type="ECO:0000256" key="3">
    <source>
        <dbReference type="SAM" id="MobiDB-lite"/>
    </source>
</evidence>
<comment type="caution">
    <text evidence="5">The sequence shown here is derived from an EMBL/GenBank/DDBJ whole genome shotgun (WGS) entry which is preliminary data.</text>
</comment>
<dbReference type="InterPro" id="IPR001919">
    <property type="entry name" value="CBD2"/>
</dbReference>
<dbReference type="SUPFAM" id="SSF49384">
    <property type="entry name" value="Carbohydrate-binding domain"/>
    <property type="match status" value="1"/>
</dbReference>
<feature type="compositionally biased region" description="Polar residues" evidence="3">
    <location>
        <begin position="394"/>
        <end position="403"/>
    </location>
</feature>
<keyword evidence="2" id="KW-0624">Polysaccharide degradation</keyword>
<keyword evidence="1" id="KW-0732">Signal</keyword>
<evidence type="ECO:0000259" key="4">
    <source>
        <dbReference type="PROSITE" id="PS51173"/>
    </source>
</evidence>
<keyword evidence="6" id="KW-1185">Reference proteome</keyword>
<dbReference type="Proteomes" id="UP001596409">
    <property type="component" value="Unassembled WGS sequence"/>
</dbReference>
<name>A0ABW2DTB7_9ACTN</name>
<feature type="domain" description="CBM2" evidence="4">
    <location>
        <begin position="410"/>
        <end position="518"/>
    </location>
</feature>
<gene>
    <name evidence="5" type="ORF">ACFQMH_00660</name>
</gene>
<accession>A0ABW2DTB7</accession>
<dbReference type="RefSeq" id="WP_189869008.1">
    <property type="nucleotide sequence ID" value="NZ_BMWA01000002.1"/>
</dbReference>
<dbReference type="PROSITE" id="PS51173">
    <property type="entry name" value="CBM2"/>
    <property type="match status" value="1"/>
</dbReference>
<dbReference type="SMART" id="SM00637">
    <property type="entry name" value="CBD_II"/>
    <property type="match status" value="1"/>
</dbReference>
<feature type="region of interest" description="Disordered" evidence="3">
    <location>
        <begin position="257"/>
        <end position="287"/>
    </location>
</feature>
<dbReference type="InterPro" id="IPR008965">
    <property type="entry name" value="CBM2/CBM3_carb-bd_dom_sf"/>
</dbReference>
<evidence type="ECO:0000256" key="1">
    <source>
        <dbReference type="ARBA" id="ARBA00022729"/>
    </source>
</evidence>
<reference evidence="6" key="1">
    <citation type="journal article" date="2019" name="Int. J. Syst. Evol. Microbiol.">
        <title>The Global Catalogue of Microorganisms (GCM) 10K type strain sequencing project: providing services to taxonomists for standard genome sequencing and annotation.</title>
        <authorList>
            <consortium name="The Broad Institute Genomics Platform"/>
            <consortium name="The Broad Institute Genome Sequencing Center for Infectious Disease"/>
            <person name="Wu L."/>
            <person name="Ma J."/>
        </authorList>
    </citation>
    <scope>NUCLEOTIDE SEQUENCE [LARGE SCALE GENOMIC DNA]</scope>
    <source>
        <strain evidence="6">JCM 4855</strain>
    </source>
</reference>
<organism evidence="5 6">
    <name type="scientific">Streptomyces viridiviolaceus</name>
    <dbReference type="NCBI Taxonomy" id="68282"/>
    <lineage>
        <taxon>Bacteria</taxon>
        <taxon>Bacillati</taxon>
        <taxon>Actinomycetota</taxon>
        <taxon>Actinomycetes</taxon>
        <taxon>Kitasatosporales</taxon>
        <taxon>Streptomycetaceae</taxon>
        <taxon>Streptomyces</taxon>
    </lineage>
</organism>
<dbReference type="EMBL" id="JBHSYM010000002">
    <property type="protein sequence ID" value="MFC7010249.1"/>
    <property type="molecule type" value="Genomic_DNA"/>
</dbReference>
<evidence type="ECO:0000256" key="2">
    <source>
        <dbReference type="ARBA" id="ARBA00023326"/>
    </source>
</evidence>
<evidence type="ECO:0000313" key="5">
    <source>
        <dbReference type="EMBL" id="MFC7010249.1"/>
    </source>
</evidence>